<organism evidence="3 4">
    <name type="scientific">Gilvimarinus japonicus</name>
    <dbReference type="NCBI Taxonomy" id="1796469"/>
    <lineage>
        <taxon>Bacteria</taxon>
        <taxon>Pseudomonadati</taxon>
        <taxon>Pseudomonadota</taxon>
        <taxon>Gammaproteobacteria</taxon>
        <taxon>Cellvibrionales</taxon>
        <taxon>Cellvibrionaceae</taxon>
        <taxon>Gilvimarinus</taxon>
    </lineage>
</organism>
<feature type="chain" id="PRO_5046084322" evidence="1">
    <location>
        <begin position="21"/>
        <end position="74"/>
    </location>
</feature>
<protein>
    <submittedName>
        <fullName evidence="3">DUF4266 domain-containing protein</fullName>
    </submittedName>
</protein>
<sequence>MNTAPLARVGLALLALCVCACTPWVKPYEREHLADQVMSFDRDPIATGYLNHVYEAREASRGAEGGSGGGCGCN</sequence>
<comment type="caution">
    <text evidence="3">The sequence shown here is derived from an EMBL/GenBank/DDBJ whole genome shotgun (WGS) entry which is preliminary data.</text>
</comment>
<reference evidence="4" key="1">
    <citation type="journal article" date="2019" name="Int. J. Syst. Evol. Microbiol.">
        <title>The Global Catalogue of Microorganisms (GCM) 10K type strain sequencing project: providing services to taxonomists for standard genome sequencing and annotation.</title>
        <authorList>
            <consortium name="The Broad Institute Genomics Platform"/>
            <consortium name="The Broad Institute Genome Sequencing Center for Infectious Disease"/>
            <person name="Wu L."/>
            <person name="Ma J."/>
        </authorList>
    </citation>
    <scope>NUCLEOTIDE SEQUENCE [LARGE SCALE GENOMIC DNA]</scope>
    <source>
        <strain evidence="4">KCTC 52141</strain>
    </source>
</reference>
<dbReference type="Proteomes" id="UP001595548">
    <property type="component" value="Unassembled WGS sequence"/>
</dbReference>
<feature type="signal peptide" evidence="1">
    <location>
        <begin position="1"/>
        <end position="20"/>
    </location>
</feature>
<feature type="domain" description="DUF4266" evidence="2">
    <location>
        <begin position="25"/>
        <end position="74"/>
    </location>
</feature>
<name>A0ABV7HNB5_9GAMM</name>
<evidence type="ECO:0000259" key="2">
    <source>
        <dbReference type="Pfam" id="PF14086"/>
    </source>
</evidence>
<dbReference type="EMBL" id="JBHRTL010000004">
    <property type="protein sequence ID" value="MFC3154224.1"/>
    <property type="molecule type" value="Genomic_DNA"/>
</dbReference>
<dbReference type="RefSeq" id="WP_382414367.1">
    <property type="nucleotide sequence ID" value="NZ_AP031500.1"/>
</dbReference>
<proteinExistence type="predicted"/>
<evidence type="ECO:0000313" key="4">
    <source>
        <dbReference type="Proteomes" id="UP001595548"/>
    </source>
</evidence>
<keyword evidence="1" id="KW-0732">Signal</keyword>
<evidence type="ECO:0000313" key="3">
    <source>
        <dbReference type="EMBL" id="MFC3154224.1"/>
    </source>
</evidence>
<evidence type="ECO:0000256" key="1">
    <source>
        <dbReference type="SAM" id="SignalP"/>
    </source>
</evidence>
<accession>A0ABV7HNB5</accession>
<keyword evidence="4" id="KW-1185">Reference proteome</keyword>
<gene>
    <name evidence="3" type="ORF">ACFOEB_03345</name>
</gene>
<dbReference type="Pfam" id="PF14086">
    <property type="entry name" value="DUF4266"/>
    <property type="match status" value="1"/>
</dbReference>
<dbReference type="InterPro" id="IPR025362">
    <property type="entry name" value="DUF4266"/>
</dbReference>